<dbReference type="FunFam" id="1.20.200.10:FF:000015">
    <property type="entry name" value="argininosuccinate lyase isoform X2"/>
    <property type="match status" value="1"/>
</dbReference>
<dbReference type="PANTHER" id="PTHR43814">
    <property type="entry name" value="ARGININOSUCCINATE LYASE"/>
    <property type="match status" value="1"/>
</dbReference>
<dbReference type="PRINTS" id="PR00149">
    <property type="entry name" value="FUMRATELYASE"/>
</dbReference>
<evidence type="ECO:0000256" key="1">
    <source>
        <dbReference type="ARBA" id="ARBA00010755"/>
    </source>
</evidence>
<feature type="domain" description="Argininosuccinate lyase C-terminal" evidence="3">
    <location>
        <begin position="389"/>
        <end position="457"/>
    </location>
</feature>
<dbReference type="GO" id="GO:0004056">
    <property type="term" value="F:argininosuccinate lyase activity"/>
    <property type="evidence" value="ECO:0007669"/>
    <property type="project" value="InterPro"/>
</dbReference>
<dbReference type="InterPro" id="IPR022761">
    <property type="entry name" value="Fumarate_lyase_N"/>
</dbReference>
<dbReference type="InterPro" id="IPR024083">
    <property type="entry name" value="Fumarase/histidase_N"/>
</dbReference>
<name>A0A7J7IIW8_9RHOD</name>
<dbReference type="OrthoDB" id="2561043at2759"/>
<dbReference type="InterPro" id="IPR029419">
    <property type="entry name" value="Arg_succ_lyase_C"/>
</dbReference>
<dbReference type="SUPFAM" id="SSF48557">
    <property type="entry name" value="L-aspartase-like"/>
    <property type="match status" value="1"/>
</dbReference>
<dbReference type="GO" id="GO:0042450">
    <property type="term" value="P:L-arginine biosynthetic process via ornithine"/>
    <property type="evidence" value="ECO:0007669"/>
    <property type="project" value="InterPro"/>
</dbReference>
<protein>
    <recommendedName>
        <fullName evidence="6">Argininosuccinate lyase</fullName>
    </recommendedName>
</protein>
<dbReference type="HAMAP" id="MF_00006">
    <property type="entry name" value="Arg_succ_lyase"/>
    <property type="match status" value="1"/>
</dbReference>
<dbReference type="FunFam" id="1.10.40.30:FF:000001">
    <property type="entry name" value="Argininosuccinate lyase"/>
    <property type="match status" value="1"/>
</dbReference>
<feature type="domain" description="Fumarate lyase N-terminal" evidence="2">
    <location>
        <begin position="30"/>
        <end position="326"/>
    </location>
</feature>
<dbReference type="InterPro" id="IPR020557">
    <property type="entry name" value="Fumarate_lyase_CS"/>
</dbReference>
<accession>A0A7J7IIW8</accession>
<comment type="similarity">
    <text evidence="1">Belongs to the lyase 1 family. Argininosuccinate lyase subfamily.</text>
</comment>
<evidence type="ECO:0008006" key="6">
    <source>
        <dbReference type="Google" id="ProtNLM"/>
    </source>
</evidence>
<dbReference type="Proteomes" id="UP000530660">
    <property type="component" value="Unassembled WGS sequence"/>
</dbReference>
<sequence>METVPPTPATSAMAGASADAASRNRALWGGRFATETNDLVTKLSESVSYDQRLYKHDILQSKAHVRMLAKQGLVSKDDADKCVAGLDQLCAQIENGSFGQFDVKLEDIHMNIESRLTRQIGEPGAKLHTARSRNDQVATDLRLYLRDEIQLLIALARSLQSALVILAERNAEVVMPGFTHLQHAQPVVLGHYFLAYCEMFDRDAGRLSDTLNRLDFCPLGSGAMATTTLPIDRFFTSEQLGFRHGPCRNSMDAVSDRDFALELLATISISMMHVSRISEDLIFWMSQEAGWIELGDAFCTGSSLMPQKKNPDVCELARGKTGRVYGNLLAALTMMKGLPLCYNRDMQEDKERLFDSIDTYKALLQVFREMLLTLKPHRDRMLTAASDPFLMATDLAEWLVRNGVPFREAHHRIGALVGECTRTGRRLNELTLAEMQRIVPEATAACLELFDPVRSVQARNVFGGPAPEQVRNQVQFWKKQVWFVDL</sequence>
<dbReference type="EMBL" id="VWRR01000010">
    <property type="protein sequence ID" value="KAF6002447.1"/>
    <property type="molecule type" value="Genomic_DNA"/>
</dbReference>
<organism evidence="4 5">
    <name type="scientific">Cyanidiococcus yangmingshanensis</name>
    <dbReference type="NCBI Taxonomy" id="2690220"/>
    <lineage>
        <taxon>Eukaryota</taxon>
        <taxon>Rhodophyta</taxon>
        <taxon>Bangiophyceae</taxon>
        <taxon>Cyanidiales</taxon>
        <taxon>Cyanidiaceae</taxon>
        <taxon>Cyanidiococcus</taxon>
    </lineage>
</organism>
<comment type="caution">
    <text evidence="4">The sequence shown here is derived from an EMBL/GenBank/DDBJ whole genome shotgun (WGS) entry which is preliminary data.</text>
</comment>
<proteinExistence type="inferred from homology"/>
<dbReference type="CDD" id="cd01359">
    <property type="entry name" value="Argininosuccinate_lyase"/>
    <property type="match status" value="1"/>
</dbReference>
<dbReference type="NCBIfam" id="TIGR00838">
    <property type="entry name" value="argH"/>
    <property type="match status" value="1"/>
</dbReference>
<evidence type="ECO:0000313" key="5">
    <source>
        <dbReference type="Proteomes" id="UP000530660"/>
    </source>
</evidence>
<reference evidence="4 5" key="1">
    <citation type="journal article" date="2020" name="J. Phycol.">
        <title>Comparative genome analysis reveals Cyanidiococcus gen. nov., a new extremophilic red algal genus sister to Cyanidioschyzon (Cyanidioschyzonaceae, Rhodophyta).</title>
        <authorList>
            <person name="Liu S.-L."/>
            <person name="Chiang Y.-R."/>
            <person name="Yoon H.S."/>
            <person name="Fu H.-Y."/>
        </authorList>
    </citation>
    <scope>NUCLEOTIDE SEQUENCE [LARGE SCALE GENOMIC DNA]</scope>
    <source>
        <strain evidence="4 5">THAL066</strain>
    </source>
</reference>
<dbReference type="Gene3D" id="1.10.40.30">
    <property type="entry name" value="Fumarase/aspartase (C-terminal domain)"/>
    <property type="match status" value="1"/>
</dbReference>
<dbReference type="InterPro" id="IPR000362">
    <property type="entry name" value="Fumarate_lyase_fam"/>
</dbReference>
<dbReference type="Gene3D" id="1.20.200.10">
    <property type="entry name" value="Fumarase/aspartase (Central domain)"/>
    <property type="match status" value="1"/>
</dbReference>
<evidence type="ECO:0000259" key="2">
    <source>
        <dbReference type="Pfam" id="PF00206"/>
    </source>
</evidence>
<dbReference type="InterPro" id="IPR009049">
    <property type="entry name" value="Argininosuccinate_lyase"/>
</dbReference>
<gene>
    <name evidence="4" type="ORF">F1559_002426</name>
</gene>
<dbReference type="InterPro" id="IPR008948">
    <property type="entry name" value="L-Aspartase-like"/>
</dbReference>
<keyword evidence="5" id="KW-1185">Reference proteome</keyword>
<dbReference type="PANTHER" id="PTHR43814:SF1">
    <property type="entry name" value="ARGININOSUCCINATE LYASE"/>
    <property type="match status" value="1"/>
</dbReference>
<dbReference type="GO" id="GO:0005829">
    <property type="term" value="C:cytosol"/>
    <property type="evidence" value="ECO:0007669"/>
    <property type="project" value="TreeGrafter"/>
</dbReference>
<dbReference type="Pfam" id="PF00206">
    <property type="entry name" value="Lyase_1"/>
    <property type="match status" value="1"/>
</dbReference>
<dbReference type="PRINTS" id="PR00145">
    <property type="entry name" value="ARGSUCLYASE"/>
</dbReference>
<dbReference type="Gene3D" id="1.10.275.10">
    <property type="entry name" value="Fumarase/aspartase (N-terminal domain)"/>
    <property type="match status" value="1"/>
</dbReference>
<dbReference type="AlphaFoldDB" id="A0A7J7IIW8"/>
<dbReference type="PROSITE" id="PS00163">
    <property type="entry name" value="FUMARATE_LYASES"/>
    <property type="match status" value="1"/>
</dbReference>
<dbReference type="FunFam" id="1.10.275.10:FF:000002">
    <property type="entry name" value="Argininosuccinate lyase"/>
    <property type="match status" value="1"/>
</dbReference>
<evidence type="ECO:0000259" key="3">
    <source>
        <dbReference type="Pfam" id="PF14698"/>
    </source>
</evidence>
<evidence type="ECO:0000313" key="4">
    <source>
        <dbReference type="EMBL" id="KAF6002447.1"/>
    </source>
</evidence>
<dbReference type="Pfam" id="PF14698">
    <property type="entry name" value="ASL_C2"/>
    <property type="match status" value="1"/>
</dbReference>